<feature type="region of interest" description="Disordered" evidence="1">
    <location>
        <begin position="150"/>
        <end position="313"/>
    </location>
</feature>
<feature type="compositionally biased region" description="Basic and acidic residues" evidence="1">
    <location>
        <begin position="181"/>
        <end position="193"/>
    </location>
</feature>
<feature type="compositionally biased region" description="Basic and acidic residues" evidence="1">
    <location>
        <begin position="630"/>
        <end position="645"/>
    </location>
</feature>
<feature type="region of interest" description="Disordered" evidence="1">
    <location>
        <begin position="617"/>
        <end position="645"/>
    </location>
</feature>
<name>A0A423X9B3_9PEZI</name>
<feature type="compositionally biased region" description="Polar residues" evidence="1">
    <location>
        <begin position="392"/>
        <end position="413"/>
    </location>
</feature>
<feature type="compositionally biased region" description="Low complexity" evidence="1">
    <location>
        <begin position="533"/>
        <end position="547"/>
    </location>
</feature>
<evidence type="ECO:0000256" key="1">
    <source>
        <dbReference type="SAM" id="MobiDB-lite"/>
    </source>
</evidence>
<feature type="compositionally biased region" description="Polar residues" evidence="1">
    <location>
        <begin position="361"/>
        <end position="372"/>
    </location>
</feature>
<feature type="region of interest" description="Disordered" evidence="1">
    <location>
        <begin position="44"/>
        <end position="95"/>
    </location>
</feature>
<proteinExistence type="predicted"/>
<feature type="compositionally biased region" description="Polar residues" evidence="1">
    <location>
        <begin position="292"/>
        <end position="308"/>
    </location>
</feature>
<accession>A0A423X9B3</accession>
<feature type="compositionally biased region" description="Polar residues" evidence="1">
    <location>
        <begin position="485"/>
        <end position="499"/>
    </location>
</feature>
<comment type="caution">
    <text evidence="2">The sequence shown here is derived from an EMBL/GenBank/DDBJ whole genome shotgun (WGS) entry which is preliminary data.</text>
</comment>
<dbReference type="Proteomes" id="UP000283895">
    <property type="component" value="Unassembled WGS sequence"/>
</dbReference>
<organism evidence="2 3">
    <name type="scientific">Cytospora schulzeri</name>
    <dbReference type="NCBI Taxonomy" id="448051"/>
    <lineage>
        <taxon>Eukaryota</taxon>
        <taxon>Fungi</taxon>
        <taxon>Dikarya</taxon>
        <taxon>Ascomycota</taxon>
        <taxon>Pezizomycotina</taxon>
        <taxon>Sordariomycetes</taxon>
        <taxon>Sordariomycetidae</taxon>
        <taxon>Diaporthales</taxon>
        <taxon>Cytosporaceae</taxon>
        <taxon>Cytospora</taxon>
    </lineage>
</organism>
<protein>
    <submittedName>
        <fullName evidence="2">Uncharacterized protein</fullName>
    </submittedName>
</protein>
<feature type="compositionally biased region" description="Polar residues" evidence="1">
    <location>
        <begin position="57"/>
        <end position="93"/>
    </location>
</feature>
<dbReference type="EMBL" id="LKEA01000001">
    <property type="protein sequence ID" value="ROW12413.1"/>
    <property type="molecule type" value="Genomic_DNA"/>
</dbReference>
<gene>
    <name evidence="2" type="ORF">VMCG_00228</name>
</gene>
<feature type="region of interest" description="Disordered" evidence="1">
    <location>
        <begin position="325"/>
        <end position="468"/>
    </location>
</feature>
<feature type="compositionally biased region" description="Basic and acidic residues" evidence="1">
    <location>
        <begin position="200"/>
        <end position="218"/>
    </location>
</feature>
<dbReference type="AlphaFoldDB" id="A0A423X9B3"/>
<feature type="compositionally biased region" description="Basic and acidic residues" evidence="1">
    <location>
        <begin position="281"/>
        <end position="291"/>
    </location>
</feature>
<feature type="compositionally biased region" description="Basic and acidic residues" evidence="1">
    <location>
        <begin position="896"/>
        <end position="916"/>
    </location>
</feature>
<feature type="compositionally biased region" description="Polar residues" evidence="1">
    <location>
        <begin position="327"/>
        <end position="339"/>
    </location>
</feature>
<evidence type="ECO:0000313" key="3">
    <source>
        <dbReference type="Proteomes" id="UP000283895"/>
    </source>
</evidence>
<keyword evidence="3" id="KW-1185">Reference proteome</keyword>
<dbReference type="OrthoDB" id="5238220at2759"/>
<feature type="compositionally biased region" description="Basic and acidic residues" evidence="1">
    <location>
        <begin position="504"/>
        <end position="516"/>
    </location>
</feature>
<sequence length="1108" mass="123254">MPQQEPRGQECIMVDLTSDNESVPPPSQVVDLTLSDDYDSSSQVTLESTLGVDVRTPNLTSGHGQGQGSVISPNTQAATSSDDEMTLSSTLTQCRKRKHGTDNTAVPKLELGNFSPSRAKEALQSFPQIKSLKPSTNFWTIHQTVPTQPKLSFRQPKVVSKNKVSERTSDPNKQSNPRILNIDRNEVFDRNNEETQSNKTNRDQHTKVNGQRFEKSASREGPSSLDFSPRTIELAKKSTTSANTEEQHVCKRPRFGGPGSATTNGGPRTKVSPHTNPVILEADKPTEDLSHSDNTQIEADGRNTSTAKDSAENVRADVVLGVAGVTDQATPSNNTSRAKPQSFAFDDKPSTTNVVAHRRQPGTTIPASQPNVTEGIPRTSSSSVGRRRRPWENTQQSASVSHQLPNRRSSSPVGISKPRRGPVTPTDNQWAAIKRLHKRSVADDAKRISKQPKKTSQQRKHANKDTQELARDALSRQRADDLFDSDTSSHASYTIQDAQQPPRGHHETQPRRHEPTDIGYSQLQQPTGGHIRQQQPVSQPKPQPRSSTIKLSTNPTRPEPNRPSATRNETFEDAAASFNLLQSQHEKKRTTTILDSVPADLGMPSRASRTQAVYRANNYGPKPRNTAKANENRRNQYRERAIRDKRTKLEEKYADEPDELEREGLINKELGEYLQKLAENERKRKRQAPNYLTVEFLEEGAGADNANSSNNHPCTGGAPAPRPRGVIPASQAMEPNETMVLYAVYISDPFDEGEDYENHMKRAAEAFVKKEEANAFAQKLLTGMSPSSRQRSQDAATGVWYKTDRRGLLFGRKWLPDGRVICCMVEKEKQAFGLLDMSNKWVREEVKDVYRPRFDVFIMSVIPKVFLDKEEEKKSKRMEKKAKGAAAEAEAEMETEEGKLQEEENGGEEKPWVWKLDDEEQDNGSLFSPNPTPEPEAAREAQDKSSSQGSRGSSSNNDNNNNSEDDNDDTTSVSSDATLQPSHPGGALGRLSYADVEYCSIHAGAYTDLRLANEQALEVARLYWKPRNARLDACLHYSNAVLPSIKEARDTDLDAGPADIVFEVPELDGLVEHRPWMFVHSRVYVVEAKLEGPRDIACEFVLSDGEVE</sequence>
<feature type="compositionally biased region" description="Low complexity" evidence="1">
    <location>
        <begin position="944"/>
        <end position="962"/>
    </location>
</feature>
<reference evidence="2 3" key="1">
    <citation type="submission" date="2015-09" db="EMBL/GenBank/DDBJ databases">
        <title>Host preference determinants of Valsa canker pathogens revealed by comparative genomics.</title>
        <authorList>
            <person name="Yin Z."/>
            <person name="Huang L."/>
        </authorList>
    </citation>
    <scope>NUCLEOTIDE SEQUENCE [LARGE SCALE GENOMIC DNA]</scope>
    <source>
        <strain evidence="2 3">03-1</strain>
    </source>
</reference>
<feature type="region of interest" description="Disordered" evidence="1">
    <location>
        <begin position="871"/>
        <end position="987"/>
    </location>
</feature>
<feature type="region of interest" description="Disordered" evidence="1">
    <location>
        <begin position="702"/>
        <end position="723"/>
    </location>
</feature>
<feature type="compositionally biased region" description="Basic residues" evidence="1">
    <location>
        <begin position="448"/>
        <end position="462"/>
    </location>
</feature>
<evidence type="ECO:0000313" key="2">
    <source>
        <dbReference type="EMBL" id="ROW12413.1"/>
    </source>
</evidence>
<feature type="compositionally biased region" description="Low complexity" evidence="1">
    <location>
        <begin position="702"/>
        <end position="711"/>
    </location>
</feature>
<feature type="region of interest" description="Disordered" evidence="1">
    <location>
        <begin position="482"/>
        <end position="568"/>
    </location>
</feature>